<dbReference type="PANTHER" id="PTHR23076">
    <property type="entry name" value="METALLOPROTEASE M41 FTSH"/>
    <property type="match status" value="1"/>
</dbReference>
<reference evidence="3 4" key="2">
    <citation type="submission" date="2019-06" db="EMBL/GenBank/DDBJ databases">
        <title>Martelella lutilitoris sp. nov., isolated from a tidal mudflat.</title>
        <authorList>
            <person name="Kim Y.-J."/>
        </authorList>
    </citation>
    <scope>NUCLEOTIDE SEQUENCE [LARGE SCALE GENOMIC DNA]</scope>
    <source>
        <strain evidence="3 4">GH2-6</strain>
    </source>
</reference>
<dbReference type="GO" id="GO:0004222">
    <property type="term" value="F:metalloendopeptidase activity"/>
    <property type="evidence" value="ECO:0007669"/>
    <property type="project" value="InterPro"/>
</dbReference>
<dbReference type="CDD" id="cd19481">
    <property type="entry name" value="RecA-like_protease"/>
    <property type="match status" value="1"/>
</dbReference>
<organism evidence="3 4">
    <name type="scientific">Martelella lutilitoris</name>
    <dbReference type="NCBI Taxonomy" id="2583532"/>
    <lineage>
        <taxon>Bacteria</taxon>
        <taxon>Pseudomonadati</taxon>
        <taxon>Pseudomonadota</taxon>
        <taxon>Alphaproteobacteria</taxon>
        <taxon>Hyphomicrobiales</taxon>
        <taxon>Aurantimonadaceae</taxon>
        <taxon>Martelella</taxon>
    </lineage>
</organism>
<dbReference type="InterPro" id="IPR003593">
    <property type="entry name" value="AAA+_ATPase"/>
</dbReference>
<feature type="region of interest" description="Disordered" evidence="1">
    <location>
        <begin position="720"/>
        <end position="751"/>
    </location>
</feature>
<dbReference type="GO" id="GO:0016887">
    <property type="term" value="F:ATP hydrolysis activity"/>
    <property type="evidence" value="ECO:0007669"/>
    <property type="project" value="InterPro"/>
</dbReference>
<accession>A0A5C4JPI1</accession>
<proteinExistence type="predicted"/>
<evidence type="ECO:0000256" key="1">
    <source>
        <dbReference type="SAM" id="MobiDB-lite"/>
    </source>
</evidence>
<name>A0A5C4JPI1_9HYPH</name>
<dbReference type="OrthoDB" id="9809379at2"/>
<dbReference type="Gene3D" id="1.10.8.60">
    <property type="match status" value="1"/>
</dbReference>
<gene>
    <name evidence="3" type="ORF">FF124_13135</name>
</gene>
<dbReference type="PANTHER" id="PTHR23076:SF97">
    <property type="entry name" value="ATP-DEPENDENT ZINC METALLOPROTEASE YME1L1"/>
    <property type="match status" value="1"/>
</dbReference>
<dbReference type="InterPro" id="IPR037219">
    <property type="entry name" value="Peptidase_M41-like"/>
</dbReference>
<dbReference type="Pfam" id="PF01434">
    <property type="entry name" value="Peptidase_M41"/>
    <property type="match status" value="1"/>
</dbReference>
<evidence type="ECO:0000259" key="2">
    <source>
        <dbReference type="SMART" id="SM00382"/>
    </source>
</evidence>
<sequence length="751" mass="81889">MSNPRFPEADFPDDCSRVPDWKRSAQNLKRYVMTAWITYAESLIARMRVSPEFDGLHGTSSGKLGRKRQYHDRWDESALDIPDKMEAPSIEPPDLPQRAVSLALRLARTWESENAFEDGVLAPRALNCLSGMRPGEISMIKRIMTAVMMPAGRLAASDPAFLKQAENGFLLLAPAADGDSISARHAVRDLEEEIQHALDLAYPTLVLMPDQIRLSPDLQAALPARVHLASLDRAIMSAHFRHRYPDCINGQADPALQLPDNIGDAPFAVISAALREATAAEALARLKSVARSDRKAGPTLEDISGHAPALAAARMMVDDLKRWQAGDCQWQDMTRSMLLYGPPGTGKSYLARAMGNSTAAYFVQSSFSEWQSKGHLGDFLAAMRKTCADARARKPTILFLDEIDSAGSRFDDDGHARSYRRQAINGLLEEIDLIMQSEGIILLGACNDPNALDPALLRAGRFDLKIEMPRPDREGILSMLRQKLEHDALVAKDLDALARRSTGMTVADIDAGVRQARTLARAANRALSLADLERVFPSPASQDLERDWRIAVHEAGHAIVTQALGMGTVQRVALVGGGGVSVIDRMPTQGRICDIESALTCLMAGRAAEMLILGNMSSGAGGPVGSDLEQATALALRIDTNFGIGEHGPTWLGDIATISLRDPDQRRRVRARLEQAEQHASEILAAHQEVLTRMARNLVHERELTGGPLQNLLSDVIVQSKASAPHQQGTRADEDDTKKGADVPIQEKTSC</sequence>
<dbReference type="SUPFAM" id="SSF52540">
    <property type="entry name" value="P-loop containing nucleoside triphosphate hydrolases"/>
    <property type="match status" value="1"/>
</dbReference>
<feature type="compositionally biased region" description="Polar residues" evidence="1">
    <location>
        <begin position="720"/>
        <end position="730"/>
    </location>
</feature>
<dbReference type="EMBL" id="VCLB01000007">
    <property type="protein sequence ID" value="TNB47121.1"/>
    <property type="molecule type" value="Genomic_DNA"/>
</dbReference>
<dbReference type="SUPFAM" id="SSF140990">
    <property type="entry name" value="FtsH protease domain-like"/>
    <property type="match status" value="1"/>
</dbReference>
<dbReference type="AlphaFoldDB" id="A0A5C4JPI1"/>
<dbReference type="GO" id="GO:0005524">
    <property type="term" value="F:ATP binding"/>
    <property type="evidence" value="ECO:0007669"/>
    <property type="project" value="InterPro"/>
</dbReference>
<dbReference type="InterPro" id="IPR000642">
    <property type="entry name" value="Peptidase_M41"/>
</dbReference>
<keyword evidence="4" id="KW-1185">Reference proteome</keyword>
<dbReference type="Gene3D" id="3.40.50.300">
    <property type="entry name" value="P-loop containing nucleotide triphosphate hydrolases"/>
    <property type="match status" value="1"/>
</dbReference>
<feature type="domain" description="AAA+ ATPase" evidence="2">
    <location>
        <begin position="333"/>
        <end position="472"/>
    </location>
</feature>
<reference evidence="3 4" key="1">
    <citation type="submission" date="2019-05" db="EMBL/GenBank/DDBJ databases">
        <authorList>
            <person name="Lee S.D."/>
        </authorList>
    </citation>
    <scope>NUCLEOTIDE SEQUENCE [LARGE SCALE GENOMIC DNA]</scope>
    <source>
        <strain evidence="3 4">GH2-6</strain>
    </source>
</reference>
<dbReference type="Pfam" id="PF00004">
    <property type="entry name" value="AAA"/>
    <property type="match status" value="1"/>
</dbReference>
<dbReference type="GO" id="GO:0030163">
    <property type="term" value="P:protein catabolic process"/>
    <property type="evidence" value="ECO:0007669"/>
    <property type="project" value="TreeGrafter"/>
</dbReference>
<dbReference type="GO" id="GO:0006508">
    <property type="term" value="P:proteolysis"/>
    <property type="evidence" value="ECO:0007669"/>
    <property type="project" value="InterPro"/>
</dbReference>
<dbReference type="SMART" id="SM00382">
    <property type="entry name" value="AAA"/>
    <property type="match status" value="1"/>
</dbReference>
<dbReference type="Gene3D" id="1.20.58.760">
    <property type="entry name" value="Peptidase M41"/>
    <property type="match status" value="1"/>
</dbReference>
<evidence type="ECO:0000313" key="3">
    <source>
        <dbReference type="EMBL" id="TNB47121.1"/>
    </source>
</evidence>
<dbReference type="GO" id="GO:0004176">
    <property type="term" value="F:ATP-dependent peptidase activity"/>
    <property type="evidence" value="ECO:0007669"/>
    <property type="project" value="InterPro"/>
</dbReference>
<dbReference type="GO" id="GO:0005886">
    <property type="term" value="C:plasma membrane"/>
    <property type="evidence" value="ECO:0007669"/>
    <property type="project" value="TreeGrafter"/>
</dbReference>
<dbReference type="InterPro" id="IPR027417">
    <property type="entry name" value="P-loop_NTPase"/>
</dbReference>
<protein>
    <submittedName>
        <fullName evidence="3">AAA family ATPase</fullName>
    </submittedName>
</protein>
<dbReference type="InterPro" id="IPR003959">
    <property type="entry name" value="ATPase_AAA_core"/>
</dbReference>
<dbReference type="Proteomes" id="UP000307874">
    <property type="component" value="Unassembled WGS sequence"/>
</dbReference>
<comment type="caution">
    <text evidence="3">The sequence shown here is derived from an EMBL/GenBank/DDBJ whole genome shotgun (WGS) entry which is preliminary data.</text>
</comment>
<evidence type="ECO:0000313" key="4">
    <source>
        <dbReference type="Proteomes" id="UP000307874"/>
    </source>
</evidence>